<dbReference type="OrthoDB" id="31445at10239"/>
<keyword evidence="2" id="KW-1185">Reference proteome</keyword>
<evidence type="ECO:0000313" key="1">
    <source>
        <dbReference type="EMBL" id="AEI17648.1"/>
    </source>
</evidence>
<name>H8XWT2_9RHAB</name>
<accession>H8XWT2</accession>
<dbReference type="KEGG" id="vg:12216925"/>
<sequence length="147" mass="17211">MEVIKVKVDLCFYAESNLDIMPNHVLGLILIDNIRTMYGEEGLITYCMERLVPLCMYKGEKKIYNHGRWKMVTHFSYLIDKPANPMLLRIKEREIEEVLSIYILEENVGQLYFKLEIQQSDLNFLKHKLESSSKSADGEPPRKVTII</sequence>
<dbReference type="GeneID" id="12216925"/>
<dbReference type="RefSeq" id="YP_006200964.1">
    <property type="nucleotide sequence ID" value="NC_017685.1"/>
</dbReference>
<dbReference type="EMBL" id="HM856902">
    <property type="protein sequence ID" value="AEI17648.1"/>
    <property type="molecule type" value="Viral_cRNA"/>
</dbReference>
<evidence type="ECO:0000313" key="2">
    <source>
        <dbReference type="Proteomes" id="UP000110347"/>
    </source>
</evidence>
<proteinExistence type="predicted"/>
<gene>
    <name evidence="1" type="primary">beta</name>
</gene>
<organism evidence="1 2">
    <name type="scientific">Obodhiang virus</name>
    <dbReference type="NCBI Taxonomy" id="380160"/>
    <lineage>
        <taxon>Viruses</taxon>
        <taxon>Riboviria</taxon>
        <taxon>Orthornavirae</taxon>
        <taxon>Negarnaviricota</taxon>
        <taxon>Haploviricotina</taxon>
        <taxon>Monjiviricetes</taxon>
        <taxon>Mononegavirales</taxon>
        <taxon>Rhabdoviridae</taxon>
        <taxon>Alpharhabdovirinae</taxon>
        <taxon>Ephemerovirus</taxon>
        <taxon>Ephemerovirus obodhiang</taxon>
    </lineage>
</organism>
<protein>
    <submittedName>
        <fullName evidence="1">Beta protein</fullName>
    </submittedName>
</protein>
<reference evidence="1 2" key="1">
    <citation type="journal article" date="2012" name="Virology">
        <title>Kotonkan and Obodhiang viruses: African ephemeroviruses with large and complex genomes.</title>
        <authorList>
            <person name="Blasdell K.R."/>
            <person name="Voysey R."/>
            <person name="Bulach D."/>
            <person name="Joubert D.A."/>
            <person name="Tesh R.B."/>
            <person name="Boyle D.B."/>
            <person name="Walker P.J."/>
        </authorList>
    </citation>
    <scope>NUCLEOTIDE SEQUENCE [LARGE SCALE GENOMIC DNA]</scope>
    <source>
        <strain evidence="1">Obodhiang</strain>
    </source>
</reference>
<dbReference type="Proteomes" id="UP000110347">
    <property type="component" value="Segment"/>
</dbReference>